<dbReference type="NCBIfam" id="NF004314">
    <property type="entry name" value="PRK05710.1-3"/>
    <property type="match status" value="1"/>
</dbReference>
<reference evidence="11" key="1">
    <citation type="journal article" date="2019" name="Int. J. Syst. Evol. Microbiol.">
        <title>The Global Catalogue of Microorganisms (GCM) 10K type strain sequencing project: providing services to taxonomists for standard genome sequencing and annotation.</title>
        <authorList>
            <consortium name="The Broad Institute Genomics Platform"/>
            <consortium name="The Broad Institute Genome Sequencing Center for Infectious Disease"/>
            <person name="Wu L."/>
            <person name="Ma J."/>
        </authorList>
    </citation>
    <scope>NUCLEOTIDE SEQUENCE [LARGE SCALE GENOMIC DNA]</scope>
    <source>
        <strain evidence="11">JCM 18720</strain>
    </source>
</reference>
<comment type="cofactor">
    <cofactor evidence="7">
        <name>Zn(2+)</name>
        <dbReference type="ChEBI" id="CHEBI:29105"/>
    </cofactor>
    <text evidence="7">Binds 1 zinc ion per subunit.</text>
</comment>
<dbReference type="EMBL" id="BAABLF010000013">
    <property type="protein sequence ID" value="GAA5191821.1"/>
    <property type="molecule type" value="Genomic_DNA"/>
</dbReference>
<feature type="binding site" evidence="7">
    <location>
        <position position="191"/>
    </location>
    <ligand>
        <name>L-glutamate</name>
        <dbReference type="ChEBI" id="CHEBI:29985"/>
    </ligand>
</feature>
<feature type="binding site" evidence="7">
    <location>
        <begin position="10"/>
        <end position="14"/>
    </location>
    <ligand>
        <name>L-glutamate</name>
        <dbReference type="ChEBI" id="CHEBI:29985"/>
    </ligand>
</feature>
<comment type="caution">
    <text evidence="10">The sequence shown here is derived from an EMBL/GenBank/DDBJ whole genome shotgun (WGS) entry which is preliminary data.</text>
</comment>
<dbReference type="HAMAP" id="MF_01428">
    <property type="entry name" value="Glu_Q_tRNA_synth"/>
    <property type="match status" value="1"/>
</dbReference>
<evidence type="ECO:0000256" key="2">
    <source>
        <dbReference type="ARBA" id="ARBA00022723"/>
    </source>
</evidence>
<dbReference type="InterPro" id="IPR049940">
    <property type="entry name" value="GluQ/Sye"/>
</dbReference>
<accession>A0ABP9S5X8</accession>
<evidence type="ECO:0000256" key="8">
    <source>
        <dbReference type="RuleBase" id="RU363037"/>
    </source>
</evidence>
<dbReference type="InterPro" id="IPR014729">
    <property type="entry name" value="Rossmann-like_a/b/a_fold"/>
</dbReference>
<dbReference type="Proteomes" id="UP001501600">
    <property type="component" value="Unassembled WGS sequence"/>
</dbReference>
<evidence type="ECO:0000256" key="1">
    <source>
        <dbReference type="ARBA" id="ARBA00022598"/>
    </source>
</evidence>
<keyword evidence="1 7" id="KW-0436">Ligase</keyword>
<feature type="short sequence motif" description="'KMSKS' region" evidence="7">
    <location>
        <begin position="229"/>
        <end position="233"/>
    </location>
</feature>
<feature type="domain" description="Glutamyl/glutaminyl-tRNA synthetase class Ib catalytic" evidence="9">
    <location>
        <begin position="10"/>
        <end position="236"/>
    </location>
</feature>
<feature type="binding site" evidence="7">
    <location>
        <position position="116"/>
    </location>
    <ligand>
        <name>Zn(2+)</name>
        <dbReference type="ChEBI" id="CHEBI:29105"/>
    </ligand>
</feature>
<comment type="similarity">
    <text evidence="7">Belongs to the class-I aminoacyl-tRNA synthetase family. GluQ subfamily.</text>
</comment>
<gene>
    <name evidence="10" type="primary">gluQRS</name>
    <name evidence="7" type="synonym">gluQ</name>
    <name evidence="10" type="ORF">GCM10025772_19520</name>
</gene>
<feature type="binding site" evidence="7">
    <location>
        <position position="46"/>
    </location>
    <ligand>
        <name>L-glutamate</name>
        <dbReference type="ChEBI" id="CHEBI:29985"/>
    </ligand>
</feature>
<organism evidence="10 11">
    <name type="scientific">Ferrimonas gelatinilytica</name>
    <dbReference type="NCBI Taxonomy" id="1255257"/>
    <lineage>
        <taxon>Bacteria</taxon>
        <taxon>Pseudomonadati</taxon>
        <taxon>Pseudomonadota</taxon>
        <taxon>Gammaproteobacteria</taxon>
        <taxon>Alteromonadales</taxon>
        <taxon>Ferrimonadaceae</taxon>
        <taxon>Ferrimonas</taxon>
    </lineage>
</organism>
<dbReference type="Pfam" id="PF00749">
    <property type="entry name" value="tRNA-synt_1c"/>
    <property type="match status" value="1"/>
</dbReference>
<dbReference type="RefSeq" id="WP_345316870.1">
    <property type="nucleotide sequence ID" value="NZ_BAABLF010000013.1"/>
</dbReference>
<evidence type="ECO:0000313" key="10">
    <source>
        <dbReference type="EMBL" id="GAA5191821.1"/>
    </source>
</evidence>
<dbReference type="SUPFAM" id="SSF52374">
    <property type="entry name" value="Nucleotidylyl transferase"/>
    <property type="match status" value="1"/>
</dbReference>
<feature type="binding site" evidence="7">
    <location>
        <position position="120"/>
    </location>
    <ligand>
        <name>Zn(2+)</name>
        <dbReference type="ChEBI" id="CHEBI:29105"/>
    </ligand>
</feature>
<evidence type="ECO:0000256" key="7">
    <source>
        <dbReference type="HAMAP-Rule" id="MF_01428"/>
    </source>
</evidence>
<evidence type="ECO:0000256" key="5">
    <source>
        <dbReference type="ARBA" id="ARBA00022840"/>
    </source>
</evidence>
<evidence type="ECO:0000313" key="11">
    <source>
        <dbReference type="Proteomes" id="UP001501600"/>
    </source>
</evidence>
<evidence type="ECO:0000256" key="3">
    <source>
        <dbReference type="ARBA" id="ARBA00022741"/>
    </source>
</evidence>
<feature type="binding site" evidence="7">
    <location>
        <position position="232"/>
    </location>
    <ligand>
        <name>ATP</name>
        <dbReference type="ChEBI" id="CHEBI:30616"/>
    </ligand>
</feature>
<dbReference type="InterPro" id="IPR022380">
    <property type="entry name" value="Glu-Q_tRNA(Asp)_Synthase"/>
</dbReference>
<proteinExistence type="inferred from homology"/>
<evidence type="ECO:0000256" key="4">
    <source>
        <dbReference type="ARBA" id="ARBA00022833"/>
    </source>
</evidence>
<evidence type="ECO:0000259" key="9">
    <source>
        <dbReference type="Pfam" id="PF00749"/>
    </source>
</evidence>
<keyword evidence="3 7" id="KW-0547">Nucleotide-binding</keyword>
<feature type="binding site" evidence="7">
    <location>
        <position position="104"/>
    </location>
    <ligand>
        <name>Zn(2+)</name>
        <dbReference type="ChEBI" id="CHEBI:29105"/>
    </ligand>
</feature>
<dbReference type="PANTHER" id="PTHR43311:SF1">
    <property type="entry name" value="GLUTAMYL-Q TRNA(ASP) SYNTHETASE"/>
    <property type="match status" value="1"/>
</dbReference>
<dbReference type="PRINTS" id="PR00987">
    <property type="entry name" value="TRNASYNTHGLU"/>
</dbReference>
<keyword evidence="11" id="KW-1185">Reference proteome</keyword>
<dbReference type="EC" id="6.1.1.-" evidence="7"/>
<dbReference type="NCBIfam" id="TIGR03838">
    <property type="entry name" value="queuosine_YadB"/>
    <property type="match status" value="1"/>
</dbReference>
<keyword evidence="4 7" id="KW-0862">Zinc</keyword>
<keyword evidence="8" id="KW-0648">Protein biosynthesis</keyword>
<dbReference type="PANTHER" id="PTHR43311">
    <property type="entry name" value="GLUTAMATE--TRNA LIGASE"/>
    <property type="match status" value="1"/>
</dbReference>
<keyword evidence="6 7" id="KW-0030">Aminoacyl-tRNA synthetase</keyword>
<sequence>MPDSAHYIGRFAPSPSGPLHFGSLVAAVGSYLRAHSRGGHWLVRMEDLDPPREVSGAADEILRTLERFGLEWHGSVLYQSQRYPRYQAILDQLLEQSEAYYCDCTRKRIKTIGGVYDGHCRDRALGPEGSAIRLRNRAAVSQFDDRLLGPIQTEPAFAAEDFILKRRDGLYAYQLAVVLDDHDQGITEVVRGNDLLEATVRQCSLYSQLGWSAPDFLHLPLAVQTDGKKLSKQNHAPALTDGECSAQLAQALAFLGHPLPQRLSRAPVREQLRHAVANFSLDALPRHRHALAPTSPY</sequence>
<evidence type="ECO:0000256" key="6">
    <source>
        <dbReference type="ARBA" id="ARBA00023146"/>
    </source>
</evidence>
<keyword evidence="5 7" id="KW-0067">ATP-binding</keyword>
<comment type="function">
    <text evidence="7">Catalyzes the tRNA-independent activation of glutamate in presence of ATP and the subsequent transfer of glutamate onto a tRNA(Asp). Glutamate is transferred on the 2-amino-5-(4,5-dihydroxy-2-cyclopenten-1-yl) moiety of the queuosine in the wobble position of the QUC anticodon.</text>
</comment>
<dbReference type="InterPro" id="IPR000924">
    <property type="entry name" value="Glu/Gln-tRNA-synth"/>
</dbReference>
<keyword evidence="2 7" id="KW-0479">Metal-binding</keyword>
<name>A0ABP9S5X8_9GAMM</name>
<feature type="binding site" evidence="7">
    <location>
        <position position="102"/>
    </location>
    <ligand>
        <name>Zn(2+)</name>
        <dbReference type="ChEBI" id="CHEBI:29105"/>
    </ligand>
</feature>
<protein>
    <recommendedName>
        <fullName evidence="7">Glutamyl-Q tRNA(Asp) synthetase</fullName>
        <shortName evidence="7">Glu-Q-RSs</shortName>
        <ecNumber evidence="7">6.1.1.-</ecNumber>
    </recommendedName>
</protein>
<dbReference type="InterPro" id="IPR020058">
    <property type="entry name" value="Glu/Gln-tRNA-synth_Ib_cat-dom"/>
</dbReference>
<dbReference type="Gene3D" id="3.40.50.620">
    <property type="entry name" value="HUPs"/>
    <property type="match status" value="1"/>
</dbReference>
<feature type="binding site" evidence="7">
    <location>
        <position position="173"/>
    </location>
    <ligand>
        <name>L-glutamate</name>
        <dbReference type="ChEBI" id="CHEBI:29985"/>
    </ligand>
</feature>
<feature type="short sequence motif" description="'HIGH' region" evidence="7">
    <location>
        <begin position="13"/>
        <end position="23"/>
    </location>
</feature>